<sequence length="163" mass="17829">GNDRLASDRSVPLKLRNKLRLPEGDGAASSLSLLPVSTYSADGMRQENNRTLRALSTDHAYSVLCPFLLPNVELPVWLKQHVTSLSTNSRNARMPLRTAVSLPRTIQNCVQVCLQLLFSGALTPAMNATFTAPGWYRDQQHAGPRFAITASESDLPILADSMP</sequence>
<reference evidence="1" key="1">
    <citation type="submission" date="2016-07" db="EMBL/GenBank/DDBJ databases">
        <title>Salivary Glands transcriptome analysis on engorged females of Ornithodoros brasiliensis (Acari:Argasidae).</title>
        <authorList>
            <person name="Simons S.M."/>
            <person name="Carvalho E."/>
            <person name="Junqueira-de-Azevedo I."/>
            <person name="Ho P.L."/>
            <person name="Giovanni D."/>
            <person name="Mendonca R."/>
            <person name="Onofrio V."/>
            <person name="Landulfo G."/>
            <person name="Ramirez D."/>
            <person name="Barros-Battesti D."/>
        </authorList>
    </citation>
    <scope>NUCLEOTIDE SEQUENCE</scope>
    <source>
        <strain evidence="1">Female</strain>
        <tissue evidence="1">Salivary gland</tissue>
    </source>
</reference>
<protein>
    <submittedName>
        <fullName evidence="1">Uncharacterized protein</fullName>
    </submittedName>
</protein>
<accession>A0A1D2AHK3</accession>
<name>A0A1D2AHK3_ORNBR</name>
<dbReference type="AlphaFoldDB" id="A0A1D2AHK3"/>
<feature type="non-terminal residue" evidence="1">
    <location>
        <position position="163"/>
    </location>
</feature>
<proteinExistence type="predicted"/>
<evidence type="ECO:0000313" key="1">
    <source>
        <dbReference type="EMBL" id="JAT78686.1"/>
    </source>
</evidence>
<organism evidence="1">
    <name type="scientific">Ornithodoros brasiliensis</name>
    <name type="common">Mouro tick</name>
    <dbReference type="NCBI Taxonomy" id="888526"/>
    <lineage>
        <taxon>Eukaryota</taxon>
        <taxon>Metazoa</taxon>
        <taxon>Ecdysozoa</taxon>
        <taxon>Arthropoda</taxon>
        <taxon>Chelicerata</taxon>
        <taxon>Arachnida</taxon>
        <taxon>Acari</taxon>
        <taxon>Parasitiformes</taxon>
        <taxon>Ixodida</taxon>
        <taxon>Ixodoidea</taxon>
        <taxon>Argasidae</taxon>
        <taxon>Ornithodorinae</taxon>
        <taxon>Ornithodoros</taxon>
    </lineage>
</organism>
<feature type="non-terminal residue" evidence="1">
    <location>
        <position position="1"/>
    </location>
</feature>
<dbReference type="EMBL" id="GETE01001324">
    <property type="protein sequence ID" value="JAT78686.1"/>
    <property type="molecule type" value="Transcribed_RNA"/>
</dbReference>